<dbReference type="PANTHER" id="PTHR48086">
    <property type="entry name" value="SODIUM/PROLINE SYMPORTER-RELATED"/>
    <property type="match status" value="1"/>
</dbReference>
<evidence type="ECO:0000256" key="1">
    <source>
        <dbReference type="ARBA" id="ARBA00004651"/>
    </source>
</evidence>
<keyword evidence="7 12" id="KW-1133">Transmembrane helix</keyword>
<keyword evidence="4" id="KW-1003">Cell membrane</keyword>
<dbReference type="AlphaFoldDB" id="X0UI23"/>
<evidence type="ECO:0000256" key="6">
    <source>
        <dbReference type="ARBA" id="ARBA00022847"/>
    </source>
</evidence>
<proteinExistence type="inferred from homology"/>
<dbReference type="Pfam" id="PF00474">
    <property type="entry name" value="SSF"/>
    <property type="match status" value="1"/>
</dbReference>
<dbReference type="GO" id="GO:0006814">
    <property type="term" value="P:sodium ion transport"/>
    <property type="evidence" value="ECO:0007669"/>
    <property type="project" value="UniProtKB-KW"/>
</dbReference>
<evidence type="ECO:0000256" key="9">
    <source>
        <dbReference type="ARBA" id="ARBA00023065"/>
    </source>
</evidence>
<dbReference type="InterPro" id="IPR038377">
    <property type="entry name" value="Na/Glc_symporter_sf"/>
</dbReference>
<evidence type="ECO:0000256" key="2">
    <source>
        <dbReference type="ARBA" id="ARBA00006434"/>
    </source>
</evidence>
<dbReference type="InterPro" id="IPR050277">
    <property type="entry name" value="Sodium:Solute_Symporter"/>
</dbReference>
<organism evidence="13">
    <name type="scientific">marine sediment metagenome</name>
    <dbReference type="NCBI Taxonomy" id="412755"/>
    <lineage>
        <taxon>unclassified sequences</taxon>
        <taxon>metagenomes</taxon>
        <taxon>ecological metagenomes</taxon>
    </lineage>
</organism>
<accession>X0UI23</accession>
<name>X0UI23_9ZZZZ</name>
<comment type="similarity">
    <text evidence="2">Belongs to the sodium:solute symporter (SSF) (TC 2.A.21) family.</text>
</comment>
<comment type="caution">
    <text evidence="13">The sequence shown here is derived from an EMBL/GenBank/DDBJ whole genome shotgun (WGS) entry which is preliminary data.</text>
</comment>
<reference evidence="13" key="1">
    <citation type="journal article" date="2014" name="Front. Microbiol.">
        <title>High frequency of phylogenetically diverse reductive dehalogenase-homologous genes in deep subseafloor sedimentary metagenomes.</title>
        <authorList>
            <person name="Kawai M."/>
            <person name="Futagami T."/>
            <person name="Toyoda A."/>
            <person name="Takaki Y."/>
            <person name="Nishi S."/>
            <person name="Hori S."/>
            <person name="Arai W."/>
            <person name="Tsubouchi T."/>
            <person name="Morono Y."/>
            <person name="Uchiyama I."/>
            <person name="Ito T."/>
            <person name="Fujiyama A."/>
            <person name="Inagaki F."/>
            <person name="Takami H."/>
        </authorList>
    </citation>
    <scope>NUCLEOTIDE SEQUENCE</scope>
    <source>
        <strain evidence="13">Expedition CK06-06</strain>
    </source>
</reference>
<sequence>AVVRDVVQKGLGRELDERRVVRYSRLVSVLVGVISLAIALRPPALVLVLMAFSWAAIASTCLWPMLFGLYWKRATRWGVLASMGGGLTSALLWMGIGSPYGLHGFIPGILVSLVAMVIVSLITERLPDDHLERVWGER</sequence>
<feature type="transmembrane region" description="Helical" evidence="12">
    <location>
        <begin position="102"/>
        <end position="123"/>
    </location>
</feature>
<feature type="transmembrane region" description="Helical" evidence="12">
    <location>
        <begin position="77"/>
        <end position="96"/>
    </location>
</feature>
<keyword evidence="10 12" id="KW-0472">Membrane</keyword>
<evidence type="ECO:0000256" key="10">
    <source>
        <dbReference type="ARBA" id="ARBA00023136"/>
    </source>
</evidence>
<dbReference type="GO" id="GO:0015293">
    <property type="term" value="F:symporter activity"/>
    <property type="evidence" value="ECO:0007669"/>
    <property type="project" value="UniProtKB-KW"/>
</dbReference>
<keyword evidence="11" id="KW-0739">Sodium transport</keyword>
<evidence type="ECO:0000256" key="12">
    <source>
        <dbReference type="SAM" id="Phobius"/>
    </source>
</evidence>
<keyword evidence="6" id="KW-0769">Symport</keyword>
<evidence type="ECO:0000256" key="7">
    <source>
        <dbReference type="ARBA" id="ARBA00022989"/>
    </source>
</evidence>
<keyword evidence="5 12" id="KW-0812">Transmembrane</keyword>
<comment type="subcellular location">
    <subcellularLocation>
        <location evidence="1">Cell membrane</location>
        <topology evidence="1">Multi-pass membrane protein</topology>
    </subcellularLocation>
</comment>
<keyword evidence="8" id="KW-0915">Sodium</keyword>
<evidence type="ECO:0000256" key="3">
    <source>
        <dbReference type="ARBA" id="ARBA00022448"/>
    </source>
</evidence>
<dbReference type="Gene3D" id="1.20.1730.10">
    <property type="entry name" value="Sodium/glucose cotransporter"/>
    <property type="match status" value="1"/>
</dbReference>
<feature type="transmembrane region" description="Helical" evidence="12">
    <location>
        <begin position="23"/>
        <end position="40"/>
    </location>
</feature>
<keyword evidence="9" id="KW-0406">Ion transport</keyword>
<gene>
    <name evidence="13" type="ORF">S01H1_22041</name>
</gene>
<dbReference type="InterPro" id="IPR001734">
    <property type="entry name" value="Na/solute_symporter"/>
</dbReference>
<protein>
    <submittedName>
        <fullName evidence="13">Uncharacterized protein</fullName>
    </submittedName>
</protein>
<feature type="non-terminal residue" evidence="13">
    <location>
        <position position="1"/>
    </location>
</feature>
<dbReference type="EMBL" id="BARS01012347">
    <property type="protein sequence ID" value="GAF98936.1"/>
    <property type="molecule type" value="Genomic_DNA"/>
</dbReference>
<evidence type="ECO:0000256" key="8">
    <source>
        <dbReference type="ARBA" id="ARBA00023053"/>
    </source>
</evidence>
<evidence type="ECO:0000313" key="13">
    <source>
        <dbReference type="EMBL" id="GAF98936.1"/>
    </source>
</evidence>
<dbReference type="GO" id="GO:0005886">
    <property type="term" value="C:plasma membrane"/>
    <property type="evidence" value="ECO:0007669"/>
    <property type="project" value="UniProtKB-SubCell"/>
</dbReference>
<feature type="transmembrane region" description="Helical" evidence="12">
    <location>
        <begin position="46"/>
        <end position="70"/>
    </location>
</feature>
<evidence type="ECO:0000256" key="4">
    <source>
        <dbReference type="ARBA" id="ARBA00022475"/>
    </source>
</evidence>
<evidence type="ECO:0000256" key="5">
    <source>
        <dbReference type="ARBA" id="ARBA00022692"/>
    </source>
</evidence>
<keyword evidence="3" id="KW-0813">Transport</keyword>
<evidence type="ECO:0000256" key="11">
    <source>
        <dbReference type="ARBA" id="ARBA00023201"/>
    </source>
</evidence>
<dbReference type="PROSITE" id="PS50283">
    <property type="entry name" value="NA_SOLUT_SYMP_3"/>
    <property type="match status" value="1"/>
</dbReference>
<dbReference type="PANTHER" id="PTHR48086:SF3">
    <property type="entry name" value="SODIUM_PROLINE SYMPORTER"/>
    <property type="match status" value="1"/>
</dbReference>